<feature type="transmembrane region" description="Helical" evidence="2">
    <location>
        <begin position="527"/>
        <end position="548"/>
    </location>
</feature>
<feature type="transmembrane region" description="Helical" evidence="2">
    <location>
        <begin position="252"/>
        <end position="272"/>
    </location>
</feature>
<dbReference type="STRING" id="33203.A0A179F7D8"/>
<keyword evidence="2" id="KW-1133">Transmembrane helix</keyword>
<feature type="transmembrane region" description="Helical" evidence="2">
    <location>
        <begin position="467"/>
        <end position="488"/>
    </location>
</feature>
<feature type="transmembrane region" description="Helical" evidence="2">
    <location>
        <begin position="93"/>
        <end position="109"/>
    </location>
</feature>
<dbReference type="PANTHER" id="PTHR42101">
    <property type="entry name" value="CHROMOSOME 16, WHOLE GENOME SHOTGUN SEQUENCE"/>
    <property type="match status" value="1"/>
</dbReference>
<feature type="transmembrane region" description="Helical" evidence="2">
    <location>
        <begin position="121"/>
        <end position="140"/>
    </location>
</feature>
<feature type="region of interest" description="Disordered" evidence="1">
    <location>
        <begin position="590"/>
        <end position="641"/>
    </location>
</feature>
<dbReference type="AlphaFoldDB" id="A0A179F7D8"/>
<feature type="transmembrane region" description="Helical" evidence="2">
    <location>
        <begin position="152"/>
        <end position="174"/>
    </location>
</feature>
<dbReference type="Proteomes" id="UP000078340">
    <property type="component" value="Unassembled WGS sequence"/>
</dbReference>
<protein>
    <submittedName>
        <fullName evidence="3">Low temperature requirement A</fullName>
    </submittedName>
</protein>
<proteinExistence type="predicted"/>
<reference evidence="3 4" key="1">
    <citation type="submission" date="2016-02" db="EMBL/GenBank/DDBJ databases">
        <title>Biosynthesis of antibiotic leucinostatins and their inhibition on Phytophthora in bio-control Purpureocillium lilacinum.</title>
        <authorList>
            <person name="Wang G."/>
            <person name="Liu Z."/>
            <person name="Lin R."/>
            <person name="Li E."/>
            <person name="Mao Z."/>
            <person name="Ling J."/>
            <person name="Yin W."/>
            <person name="Xie B."/>
        </authorList>
    </citation>
    <scope>NUCLEOTIDE SEQUENCE [LARGE SCALE GENOMIC DNA]</scope>
    <source>
        <strain evidence="3">PLFJ-1</strain>
    </source>
</reference>
<feature type="transmembrane region" description="Helical" evidence="2">
    <location>
        <begin position="292"/>
        <end position="311"/>
    </location>
</feature>
<accession>A0A179F7D8</accession>
<evidence type="ECO:0000313" key="3">
    <source>
        <dbReference type="EMBL" id="OAQ61327.1"/>
    </source>
</evidence>
<feature type="transmembrane region" description="Helical" evidence="2">
    <location>
        <begin position="500"/>
        <end position="521"/>
    </location>
</feature>
<gene>
    <name evidence="3" type="ORF">VFPFJ_11460</name>
</gene>
<dbReference type="PANTHER" id="PTHR42101:SF1">
    <property type="entry name" value="LOW TEMPERATURE REQUIREMENT A"/>
    <property type="match status" value="1"/>
</dbReference>
<keyword evidence="2" id="KW-0472">Membrane</keyword>
<feature type="transmembrane region" description="Helical" evidence="2">
    <location>
        <begin position="60"/>
        <end position="81"/>
    </location>
</feature>
<evidence type="ECO:0000256" key="1">
    <source>
        <dbReference type="SAM" id="MobiDB-lite"/>
    </source>
</evidence>
<keyword evidence="2" id="KW-0812">Transmembrane</keyword>
<comment type="caution">
    <text evidence="3">The sequence shown here is derived from an EMBL/GenBank/DDBJ whole genome shotgun (WGS) entry which is preliminary data.</text>
</comment>
<organism evidence="3 4">
    <name type="scientific">Purpureocillium lilacinum</name>
    <name type="common">Paecilomyces lilacinus</name>
    <dbReference type="NCBI Taxonomy" id="33203"/>
    <lineage>
        <taxon>Eukaryota</taxon>
        <taxon>Fungi</taxon>
        <taxon>Dikarya</taxon>
        <taxon>Ascomycota</taxon>
        <taxon>Pezizomycotina</taxon>
        <taxon>Sordariomycetes</taxon>
        <taxon>Hypocreomycetidae</taxon>
        <taxon>Hypocreales</taxon>
        <taxon>Ophiocordycipitaceae</taxon>
        <taxon>Purpureocillium</taxon>
    </lineage>
</organism>
<dbReference type="EMBL" id="LSBI01000037">
    <property type="protein sequence ID" value="OAQ61327.1"/>
    <property type="molecule type" value="Genomic_DNA"/>
</dbReference>
<sequence>MAVTMTKNFRNSNECDPKRPLFIYKEPTLLEIFFDLFFAANYNVFSDNQQVTNHAKFKALVGYFCLLWLTWFLVALFDVRYITDSVFARVTRAVQLGVLVGFAVVVPKFDPTDQHHDTMRAMSIILMVSRACLTIEYASTLWHVRKCKKTSLLYLQVALHAAASAVYLGITFGFKQGAGSRIYMTWYFISGAEAIGSIILSNLTPVLALTQTHLMKRMTLLTVMIMGDGMIQVAKDVVTIVKNPGAWDSRTISLLTASVATIYFILLIYFDWMRSTFYLPPLRQQFWASLHLPFHLALVLFMQAFTQYLIWSKIVTQYNRVLDISSLSHDDPDANVTSTGAAIRDGLNASIQLFFTDYPPRIAGTLDTVNNALNNITKIPESVWGQILNSSGFNLDPPSNLPDVQEWTSMLTSAIRILFLSMANALFAAFGINLDSDIADKEPNKDVKGGGYQKLVHDKTWGRYRLVFAYGYIAAGCTIFFMTVLAIVSRTTHLKIWPITRFAIILLLALGTGLVSVIWFSGDTLQMFLASAWVIPTITFVWAIILIATHINGESAERNAVRFTRGQSGNSPHTPPQALIQSLPESGHRDKYAADAHDAEAQHRPQSRKHRMLPDPRNDRQGAAPTIAPGFGMMDPRPRSSYDLSGDEEIVMKCGL</sequence>
<feature type="transmembrane region" description="Helical" evidence="2">
    <location>
        <begin position="186"/>
        <end position="209"/>
    </location>
</feature>
<feature type="transmembrane region" description="Helical" evidence="2">
    <location>
        <begin position="21"/>
        <end position="40"/>
    </location>
</feature>
<evidence type="ECO:0000313" key="4">
    <source>
        <dbReference type="Proteomes" id="UP000078340"/>
    </source>
</evidence>
<evidence type="ECO:0000256" key="2">
    <source>
        <dbReference type="SAM" id="Phobius"/>
    </source>
</evidence>
<feature type="compositionally biased region" description="Basic and acidic residues" evidence="1">
    <location>
        <begin position="590"/>
        <end position="603"/>
    </location>
</feature>
<dbReference type="OMA" id="HWFSKSH"/>
<name>A0A179F7D8_PURLI</name>